<accession>A0A074VFF7</accession>
<proteinExistence type="predicted"/>
<gene>
    <name evidence="1" type="ORF">M437DRAFT_30688</name>
</gene>
<dbReference type="AlphaFoldDB" id="A0A074VFF7"/>
<dbReference type="HOGENOM" id="CLU_2711484_0_0_1"/>
<feature type="non-terminal residue" evidence="1">
    <location>
        <position position="73"/>
    </location>
</feature>
<protein>
    <submittedName>
        <fullName evidence="1">Uncharacterized protein</fullName>
    </submittedName>
</protein>
<organism evidence="1 2">
    <name type="scientific">Aureobasidium melanogenum (strain CBS 110374)</name>
    <name type="common">Aureobasidium pullulans var. melanogenum</name>
    <dbReference type="NCBI Taxonomy" id="1043003"/>
    <lineage>
        <taxon>Eukaryota</taxon>
        <taxon>Fungi</taxon>
        <taxon>Dikarya</taxon>
        <taxon>Ascomycota</taxon>
        <taxon>Pezizomycotina</taxon>
        <taxon>Dothideomycetes</taxon>
        <taxon>Dothideomycetidae</taxon>
        <taxon>Dothideales</taxon>
        <taxon>Saccotheciaceae</taxon>
        <taxon>Aureobasidium</taxon>
    </lineage>
</organism>
<dbReference type="STRING" id="1043003.A0A074VFF7"/>
<reference evidence="1 2" key="1">
    <citation type="journal article" date="2014" name="BMC Genomics">
        <title>Genome sequencing of four Aureobasidium pullulans varieties: biotechnological potential, stress tolerance, and description of new species.</title>
        <authorList>
            <person name="Gostin Ar C."/>
            <person name="Ohm R.A."/>
            <person name="Kogej T."/>
            <person name="Sonjak S."/>
            <person name="Turk M."/>
            <person name="Zajc J."/>
            <person name="Zalar P."/>
            <person name="Grube M."/>
            <person name="Sun H."/>
            <person name="Han J."/>
            <person name="Sharma A."/>
            <person name="Chiniquy J."/>
            <person name="Ngan C.Y."/>
            <person name="Lipzen A."/>
            <person name="Barry K."/>
            <person name="Grigoriev I.V."/>
            <person name="Gunde-Cimerman N."/>
        </authorList>
    </citation>
    <scope>NUCLEOTIDE SEQUENCE [LARGE SCALE GENOMIC DNA]</scope>
    <source>
        <strain evidence="1 2">CBS 110374</strain>
    </source>
</reference>
<dbReference type="Proteomes" id="UP000030672">
    <property type="component" value="Unassembled WGS sequence"/>
</dbReference>
<evidence type="ECO:0000313" key="1">
    <source>
        <dbReference type="EMBL" id="KEQ57714.1"/>
    </source>
</evidence>
<dbReference type="RefSeq" id="XP_040874738.1">
    <property type="nucleotide sequence ID" value="XM_041019189.1"/>
</dbReference>
<dbReference type="GeneID" id="63912562"/>
<sequence>IGAYTWKLDGALPGPHIATEYNALSAEEASVLAQCRTGHSRLRSDLYRIKVVDSAGCECGAARETIKHVIYEC</sequence>
<feature type="non-terminal residue" evidence="1">
    <location>
        <position position="1"/>
    </location>
</feature>
<keyword evidence="2" id="KW-1185">Reference proteome</keyword>
<name>A0A074VFF7_AURM1</name>
<dbReference type="EMBL" id="KL584874">
    <property type="protein sequence ID" value="KEQ57714.1"/>
    <property type="molecule type" value="Genomic_DNA"/>
</dbReference>
<evidence type="ECO:0000313" key="2">
    <source>
        <dbReference type="Proteomes" id="UP000030672"/>
    </source>
</evidence>